<proteinExistence type="predicted"/>
<dbReference type="EMBL" id="VIVN01000010">
    <property type="protein sequence ID" value="TWD97544.1"/>
    <property type="molecule type" value="Genomic_DNA"/>
</dbReference>
<keyword evidence="3" id="KW-1185">Reference proteome</keyword>
<evidence type="ECO:0000313" key="3">
    <source>
        <dbReference type="Proteomes" id="UP000319671"/>
    </source>
</evidence>
<name>A0A561D2J6_9BACI</name>
<dbReference type="AlphaFoldDB" id="A0A561D2J6"/>
<gene>
    <name evidence="2" type="ORF">FB550_110150</name>
</gene>
<dbReference type="RefSeq" id="WP_144566756.1">
    <property type="nucleotide sequence ID" value="NZ_VIVN01000010.1"/>
</dbReference>
<evidence type="ECO:0000256" key="1">
    <source>
        <dbReference type="SAM" id="Phobius"/>
    </source>
</evidence>
<accession>A0A561D2J6</accession>
<keyword evidence="1" id="KW-1133">Transmembrane helix</keyword>
<keyword evidence="1" id="KW-0812">Transmembrane</keyword>
<sequence>MKKYFKQLSWPQRVMIIIAVMVLCIFSYYQTTGSLPLQKDTVTVSVQKSADGQSVIKMDDPNSQEIEKEFPMNMKEDEVMDAIHKMSHQKVESSKKWGAIPLTPGRVNQLLKVVQKNEKNYVNSSVYLDILERWSEGDFSTVDKDHNKIWNLQGGTVGKAVGILSPEDEKKYIEANFKVKQ</sequence>
<feature type="transmembrane region" description="Helical" evidence="1">
    <location>
        <begin position="12"/>
        <end position="29"/>
    </location>
</feature>
<reference evidence="2 3" key="1">
    <citation type="submission" date="2019-06" db="EMBL/GenBank/DDBJ databases">
        <title>Sorghum-associated microbial communities from plants grown in Nebraska, USA.</title>
        <authorList>
            <person name="Schachtman D."/>
        </authorList>
    </citation>
    <scope>NUCLEOTIDE SEQUENCE [LARGE SCALE GENOMIC DNA]</scope>
    <source>
        <strain evidence="2 3">2482</strain>
    </source>
</reference>
<evidence type="ECO:0000313" key="2">
    <source>
        <dbReference type="EMBL" id="TWD97544.1"/>
    </source>
</evidence>
<keyword evidence="1" id="KW-0472">Membrane</keyword>
<protein>
    <submittedName>
        <fullName evidence="2">Uncharacterized protein</fullName>
    </submittedName>
</protein>
<organism evidence="2 3">
    <name type="scientific">Neobacillus bataviensis</name>
    <dbReference type="NCBI Taxonomy" id="220685"/>
    <lineage>
        <taxon>Bacteria</taxon>
        <taxon>Bacillati</taxon>
        <taxon>Bacillota</taxon>
        <taxon>Bacilli</taxon>
        <taxon>Bacillales</taxon>
        <taxon>Bacillaceae</taxon>
        <taxon>Neobacillus</taxon>
    </lineage>
</organism>
<dbReference type="Pfam" id="PF19754">
    <property type="entry name" value="DUF6241"/>
    <property type="match status" value="1"/>
</dbReference>
<dbReference type="InterPro" id="IPR046208">
    <property type="entry name" value="DUF6241"/>
</dbReference>
<comment type="caution">
    <text evidence="2">The sequence shown here is derived from an EMBL/GenBank/DDBJ whole genome shotgun (WGS) entry which is preliminary data.</text>
</comment>
<dbReference type="Proteomes" id="UP000319671">
    <property type="component" value="Unassembled WGS sequence"/>
</dbReference>